<name>A0A396H437_MEDTR</name>
<dbReference type="Pfam" id="PF00076">
    <property type="entry name" value="RRM_1"/>
    <property type="match status" value="1"/>
</dbReference>
<dbReference type="Proteomes" id="UP000265566">
    <property type="component" value="Chromosome 7"/>
</dbReference>
<comment type="caution">
    <text evidence="4">The sequence shown here is derived from an EMBL/GenBank/DDBJ whole genome shotgun (WGS) entry which is preliminary data.</text>
</comment>
<evidence type="ECO:0000313" key="4">
    <source>
        <dbReference type="EMBL" id="RHN48056.1"/>
    </source>
</evidence>
<feature type="compositionally biased region" description="Polar residues" evidence="2">
    <location>
        <begin position="59"/>
        <end position="68"/>
    </location>
</feature>
<evidence type="ECO:0000259" key="3">
    <source>
        <dbReference type="PROSITE" id="PS50102"/>
    </source>
</evidence>
<gene>
    <name evidence="4" type="ORF">MtrunA17_Chr7g0259651</name>
</gene>
<dbReference type="SUPFAM" id="SSF54928">
    <property type="entry name" value="RNA-binding domain, RBD"/>
    <property type="match status" value="1"/>
</dbReference>
<feature type="region of interest" description="Disordered" evidence="2">
    <location>
        <begin position="59"/>
        <end position="83"/>
    </location>
</feature>
<organism evidence="4">
    <name type="scientific">Medicago truncatula</name>
    <name type="common">Barrel medic</name>
    <name type="synonym">Medicago tribuloides</name>
    <dbReference type="NCBI Taxonomy" id="3880"/>
    <lineage>
        <taxon>Eukaryota</taxon>
        <taxon>Viridiplantae</taxon>
        <taxon>Streptophyta</taxon>
        <taxon>Embryophyta</taxon>
        <taxon>Tracheophyta</taxon>
        <taxon>Spermatophyta</taxon>
        <taxon>Magnoliopsida</taxon>
        <taxon>eudicotyledons</taxon>
        <taxon>Gunneridae</taxon>
        <taxon>Pentapetalae</taxon>
        <taxon>rosids</taxon>
        <taxon>fabids</taxon>
        <taxon>Fabales</taxon>
        <taxon>Fabaceae</taxon>
        <taxon>Papilionoideae</taxon>
        <taxon>50 kb inversion clade</taxon>
        <taxon>NPAAA clade</taxon>
        <taxon>Hologalegina</taxon>
        <taxon>IRL clade</taxon>
        <taxon>Trifolieae</taxon>
        <taxon>Medicago</taxon>
    </lineage>
</organism>
<dbReference type="GO" id="GO:0003723">
    <property type="term" value="F:RNA binding"/>
    <property type="evidence" value="ECO:0007669"/>
    <property type="project" value="UniProtKB-UniRule"/>
</dbReference>
<dbReference type="InterPro" id="IPR012677">
    <property type="entry name" value="Nucleotide-bd_a/b_plait_sf"/>
</dbReference>
<feature type="compositionally biased region" description="Basic residues" evidence="2">
    <location>
        <begin position="71"/>
        <end position="83"/>
    </location>
</feature>
<feature type="domain" description="RRM" evidence="3">
    <location>
        <begin position="1"/>
        <end position="44"/>
    </location>
</feature>
<evidence type="ECO:0000256" key="1">
    <source>
        <dbReference type="PROSITE-ProRule" id="PRU00176"/>
    </source>
</evidence>
<accession>A0A396H437</accession>
<protein>
    <submittedName>
        <fullName evidence="4">Putative nucleotide-binding alpha-beta plait domain-containing protein</fullName>
    </submittedName>
</protein>
<dbReference type="InterPro" id="IPR035979">
    <property type="entry name" value="RBD_domain_sf"/>
</dbReference>
<proteinExistence type="predicted"/>
<dbReference type="InterPro" id="IPR000504">
    <property type="entry name" value="RRM_dom"/>
</dbReference>
<dbReference type="Gramene" id="rna42727">
    <property type="protein sequence ID" value="RHN48056.1"/>
    <property type="gene ID" value="gene42727"/>
</dbReference>
<sequence>MKFGNHRGFAFVEYVTQQEAQNALTALSSTHLYGRHLVIESANVRETLEEKRARTAAQLNEHSGFQDTKISKKRKAITHQYVR</sequence>
<dbReference type="Gene3D" id="3.30.70.330">
    <property type="match status" value="1"/>
</dbReference>
<dbReference type="AlphaFoldDB" id="A0A396H437"/>
<dbReference type="EMBL" id="PSQE01000007">
    <property type="protein sequence ID" value="RHN48056.1"/>
    <property type="molecule type" value="Genomic_DNA"/>
</dbReference>
<keyword evidence="1" id="KW-0694">RNA-binding</keyword>
<evidence type="ECO:0000256" key="2">
    <source>
        <dbReference type="SAM" id="MobiDB-lite"/>
    </source>
</evidence>
<dbReference type="PROSITE" id="PS50102">
    <property type="entry name" value="RRM"/>
    <property type="match status" value="1"/>
</dbReference>
<reference evidence="4" key="1">
    <citation type="journal article" date="2018" name="Nat. Plants">
        <title>Whole-genome landscape of Medicago truncatula symbiotic genes.</title>
        <authorList>
            <person name="Pecrix Y."/>
            <person name="Gamas P."/>
            <person name="Carrere S."/>
        </authorList>
    </citation>
    <scope>NUCLEOTIDE SEQUENCE</scope>
    <source>
        <tissue evidence="4">Leaves</tissue>
    </source>
</reference>